<dbReference type="Pfam" id="PF03732">
    <property type="entry name" value="Retrotrans_gag"/>
    <property type="match status" value="1"/>
</dbReference>
<dbReference type="AlphaFoldDB" id="A0A392RNZ1"/>
<evidence type="ECO:0000313" key="3">
    <source>
        <dbReference type="Proteomes" id="UP000265520"/>
    </source>
</evidence>
<feature type="non-terminal residue" evidence="2">
    <location>
        <position position="106"/>
    </location>
</feature>
<sequence>MNAKLRMGAGGIVITWEMFQGEFLRKYFPADIKNKKVVELMELKQGDMSVAEYAIKFESLCAFSLHYNTMEAENDKCVKFESGLRTDIKHLIGFSQIRDFATLVDK</sequence>
<evidence type="ECO:0000259" key="1">
    <source>
        <dbReference type="Pfam" id="PF03732"/>
    </source>
</evidence>
<accession>A0A392RNZ1</accession>
<proteinExistence type="predicted"/>
<organism evidence="2 3">
    <name type="scientific">Trifolium medium</name>
    <dbReference type="NCBI Taxonomy" id="97028"/>
    <lineage>
        <taxon>Eukaryota</taxon>
        <taxon>Viridiplantae</taxon>
        <taxon>Streptophyta</taxon>
        <taxon>Embryophyta</taxon>
        <taxon>Tracheophyta</taxon>
        <taxon>Spermatophyta</taxon>
        <taxon>Magnoliopsida</taxon>
        <taxon>eudicotyledons</taxon>
        <taxon>Gunneridae</taxon>
        <taxon>Pentapetalae</taxon>
        <taxon>rosids</taxon>
        <taxon>fabids</taxon>
        <taxon>Fabales</taxon>
        <taxon>Fabaceae</taxon>
        <taxon>Papilionoideae</taxon>
        <taxon>50 kb inversion clade</taxon>
        <taxon>NPAAA clade</taxon>
        <taxon>Hologalegina</taxon>
        <taxon>IRL clade</taxon>
        <taxon>Trifolieae</taxon>
        <taxon>Trifolium</taxon>
    </lineage>
</organism>
<reference evidence="2 3" key="1">
    <citation type="journal article" date="2018" name="Front. Plant Sci.">
        <title>Red Clover (Trifolium pratense) and Zigzag Clover (T. medium) - A Picture of Genomic Similarities and Differences.</title>
        <authorList>
            <person name="Dluhosova J."/>
            <person name="Istvanek J."/>
            <person name="Nedelnik J."/>
            <person name="Repkova J."/>
        </authorList>
    </citation>
    <scope>NUCLEOTIDE SEQUENCE [LARGE SCALE GENOMIC DNA]</scope>
    <source>
        <strain evidence="3">cv. 10/8</strain>
        <tissue evidence="2">Leaf</tissue>
    </source>
</reference>
<protein>
    <submittedName>
        <fullName evidence="2">Pol polyprotein</fullName>
    </submittedName>
</protein>
<feature type="domain" description="Retrotransposon gag" evidence="1">
    <location>
        <begin position="13"/>
        <end position="85"/>
    </location>
</feature>
<keyword evidence="3" id="KW-1185">Reference proteome</keyword>
<evidence type="ECO:0000313" key="2">
    <source>
        <dbReference type="EMBL" id="MCI37490.1"/>
    </source>
</evidence>
<dbReference type="EMBL" id="LXQA010245180">
    <property type="protein sequence ID" value="MCI37490.1"/>
    <property type="molecule type" value="Genomic_DNA"/>
</dbReference>
<name>A0A392RNZ1_9FABA</name>
<dbReference type="Proteomes" id="UP000265520">
    <property type="component" value="Unassembled WGS sequence"/>
</dbReference>
<comment type="caution">
    <text evidence="2">The sequence shown here is derived from an EMBL/GenBank/DDBJ whole genome shotgun (WGS) entry which is preliminary data.</text>
</comment>
<dbReference type="InterPro" id="IPR005162">
    <property type="entry name" value="Retrotrans_gag_dom"/>
</dbReference>